<dbReference type="AlphaFoldDB" id="A0A7J8LWR1"/>
<name>A0A7J8LWR1_9ROSI</name>
<organism evidence="1 2">
    <name type="scientific">Gossypium lobatum</name>
    <dbReference type="NCBI Taxonomy" id="34289"/>
    <lineage>
        <taxon>Eukaryota</taxon>
        <taxon>Viridiplantae</taxon>
        <taxon>Streptophyta</taxon>
        <taxon>Embryophyta</taxon>
        <taxon>Tracheophyta</taxon>
        <taxon>Spermatophyta</taxon>
        <taxon>Magnoliopsida</taxon>
        <taxon>eudicotyledons</taxon>
        <taxon>Gunneridae</taxon>
        <taxon>Pentapetalae</taxon>
        <taxon>rosids</taxon>
        <taxon>malvids</taxon>
        <taxon>Malvales</taxon>
        <taxon>Malvaceae</taxon>
        <taxon>Malvoideae</taxon>
        <taxon>Gossypium</taxon>
    </lineage>
</organism>
<protein>
    <submittedName>
        <fullName evidence="1">Uncharacterized protein</fullName>
    </submittedName>
</protein>
<accession>A0A7J8LWR1</accession>
<proteinExistence type="predicted"/>
<evidence type="ECO:0000313" key="2">
    <source>
        <dbReference type="Proteomes" id="UP000593572"/>
    </source>
</evidence>
<evidence type="ECO:0000313" key="1">
    <source>
        <dbReference type="EMBL" id="MBA0556790.1"/>
    </source>
</evidence>
<sequence length="33" mass="4044">MKTCTRFCYVPFYWKSWKAIICTFCGAILRSYR</sequence>
<dbReference type="Proteomes" id="UP000593572">
    <property type="component" value="Unassembled WGS sequence"/>
</dbReference>
<comment type="caution">
    <text evidence="1">The sequence shown here is derived from an EMBL/GenBank/DDBJ whole genome shotgun (WGS) entry which is preliminary data.</text>
</comment>
<gene>
    <name evidence="1" type="ORF">Golob_026865</name>
</gene>
<keyword evidence="2" id="KW-1185">Reference proteome</keyword>
<reference evidence="1 2" key="1">
    <citation type="journal article" date="2019" name="Genome Biol. Evol.">
        <title>Insights into the evolution of the New World diploid cottons (Gossypium, subgenus Houzingenia) based on genome sequencing.</title>
        <authorList>
            <person name="Grover C.E."/>
            <person name="Arick M.A. 2nd"/>
            <person name="Thrash A."/>
            <person name="Conover J.L."/>
            <person name="Sanders W.S."/>
            <person name="Peterson D.G."/>
            <person name="Frelichowski J.E."/>
            <person name="Scheffler J.A."/>
            <person name="Scheffler B.E."/>
            <person name="Wendel J.F."/>
        </authorList>
    </citation>
    <scope>NUCLEOTIDE SEQUENCE [LARGE SCALE GENOMIC DNA]</scope>
    <source>
        <strain evidence="1">157</strain>
        <tissue evidence="1">Leaf</tissue>
    </source>
</reference>
<dbReference type="EMBL" id="JABEZX010000005">
    <property type="protein sequence ID" value="MBA0556790.1"/>
    <property type="molecule type" value="Genomic_DNA"/>
</dbReference>